<name>A0A8J3CBC8_9PSEU</name>
<dbReference type="RefSeq" id="WP_189056047.1">
    <property type="nucleotide sequence ID" value="NZ_BMMK01000006.1"/>
</dbReference>
<keyword evidence="3" id="KW-1185">Reference proteome</keyword>
<reference evidence="2" key="1">
    <citation type="journal article" date="2014" name="Int. J. Syst. Evol. Microbiol.">
        <title>Complete genome sequence of Corynebacterium casei LMG S-19264T (=DSM 44701T), isolated from a smear-ripened cheese.</title>
        <authorList>
            <consortium name="US DOE Joint Genome Institute (JGI-PGF)"/>
            <person name="Walter F."/>
            <person name="Albersmeier A."/>
            <person name="Kalinowski J."/>
            <person name="Ruckert C."/>
        </authorList>
    </citation>
    <scope>NUCLEOTIDE SEQUENCE</scope>
    <source>
        <strain evidence="2">CGMCC 4.5737</strain>
    </source>
</reference>
<accession>A0A8J3CBC8</accession>
<organism evidence="2 3">
    <name type="scientific">Longimycelium tulufanense</name>
    <dbReference type="NCBI Taxonomy" id="907463"/>
    <lineage>
        <taxon>Bacteria</taxon>
        <taxon>Bacillati</taxon>
        <taxon>Actinomycetota</taxon>
        <taxon>Actinomycetes</taxon>
        <taxon>Pseudonocardiales</taxon>
        <taxon>Pseudonocardiaceae</taxon>
        <taxon>Longimycelium</taxon>
    </lineage>
</organism>
<evidence type="ECO:0000256" key="1">
    <source>
        <dbReference type="SAM" id="MobiDB-lite"/>
    </source>
</evidence>
<dbReference type="EMBL" id="BMMK01000006">
    <property type="protein sequence ID" value="GGM48367.1"/>
    <property type="molecule type" value="Genomic_DNA"/>
</dbReference>
<reference evidence="2" key="2">
    <citation type="submission" date="2020-09" db="EMBL/GenBank/DDBJ databases">
        <authorList>
            <person name="Sun Q."/>
            <person name="Zhou Y."/>
        </authorList>
    </citation>
    <scope>NUCLEOTIDE SEQUENCE</scope>
    <source>
        <strain evidence="2">CGMCC 4.5737</strain>
    </source>
</reference>
<dbReference type="Proteomes" id="UP000637578">
    <property type="component" value="Unassembled WGS sequence"/>
</dbReference>
<evidence type="ECO:0000313" key="3">
    <source>
        <dbReference type="Proteomes" id="UP000637578"/>
    </source>
</evidence>
<proteinExistence type="predicted"/>
<feature type="region of interest" description="Disordered" evidence="1">
    <location>
        <begin position="193"/>
        <end position="219"/>
    </location>
</feature>
<evidence type="ECO:0000313" key="2">
    <source>
        <dbReference type="EMBL" id="GGM48367.1"/>
    </source>
</evidence>
<comment type="caution">
    <text evidence="2">The sequence shown here is derived from an EMBL/GenBank/DDBJ whole genome shotgun (WGS) entry which is preliminary data.</text>
</comment>
<dbReference type="AlphaFoldDB" id="A0A8J3CBC8"/>
<gene>
    <name evidence="2" type="ORF">GCM10012275_19210</name>
</gene>
<sequence length="361" mass="37935">MPDQESFAVPLFAQDRDYPALALRTLIALGAQRGSGVHGTTDLRVEPAEGYAVAVAPGYATVAGGDDPRQGAYLVELRSRVTLPVTPPGTLPRRDRVVARVYDADYVTPPTSGDERPRSVWRLEVLSGTPDAANPVPPSLPASALSLAVIPVAPGDRDVSVLDDRLDGGGRQVLLAGPTVAAASVPLRAQPGTVWTSTASPHTGGGRVRVRTETPSGPGWADVANAPACYIAGASGELASGSALRWTRAIHDPLGMWTSTDATHITVPDAGVYRMDVYCVADAQYGTNGTWLQVDFRANDGTNAVASDTKNPWGSSWRVNSTGIAYLERGTRVSAVLFSPQRRLVISGDTYFSVHKVAGVG</sequence>
<protein>
    <submittedName>
        <fullName evidence="2">Uncharacterized protein</fullName>
    </submittedName>
</protein>